<keyword evidence="2" id="KW-1185">Reference proteome</keyword>
<organism evidence="1 2">
    <name type="scientific">Botrytis galanthina</name>
    <dbReference type="NCBI Taxonomy" id="278940"/>
    <lineage>
        <taxon>Eukaryota</taxon>
        <taxon>Fungi</taxon>
        <taxon>Dikarya</taxon>
        <taxon>Ascomycota</taxon>
        <taxon>Pezizomycotina</taxon>
        <taxon>Leotiomycetes</taxon>
        <taxon>Helotiales</taxon>
        <taxon>Sclerotiniaceae</taxon>
        <taxon>Botrytis</taxon>
    </lineage>
</organism>
<evidence type="ECO:0000313" key="2">
    <source>
        <dbReference type="Proteomes" id="UP000308671"/>
    </source>
</evidence>
<accession>A0A4S8QZ98</accession>
<gene>
    <name evidence="1" type="ORF">BGAL_0136g00160</name>
</gene>
<dbReference type="Gene3D" id="3.30.710.10">
    <property type="entry name" value="Potassium Channel Kv1.1, Chain A"/>
    <property type="match status" value="1"/>
</dbReference>
<evidence type="ECO:0008006" key="3">
    <source>
        <dbReference type="Google" id="ProtNLM"/>
    </source>
</evidence>
<dbReference type="InterPro" id="IPR011333">
    <property type="entry name" value="SKP1/BTB/POZ_sf"/>
</dbReference>
<dbReference type="AlphaFoldDB" id="A0A4S8QZ98"/>
<comment type="caution">
    <text evidence="1">The sequence shown here is derived from an EMBL/GenBank/DDBJ whole genome shotgun (WGS) entry which is preliminary data.</text>
</comment>
<reference evidence="1 2" key="1">
    <citation type="submission" date="2017-12" db="EMBL/GenBank/DDBJ databases">
        <title>Comparative genomics of Botrytis spp.</title>
        <authorList>
            <person name="Valero-Jimenez C.A."/>
            <person name="Tapia P."/>
            <person name="Veloso J."/>
            <person name="Silva-Moreno E."/>
            <person name="Staats M."/>
            <person name="Valdes J.H."/>
            <person name="Van Kan J.A.L."/>
        </authorList>
    </citation>
    <scope>NUCLEOTIDE SEQUENCE [LARGE SCALE GENOMIC DNA]</scope>
    <source>
        <strain evidence="1 2">MUCL435</strain>
    </source>
</reference>
<sequence length="359" mass="41157">MAQQNKKRKYNENLTPAQQELPPPIIFLARGVKADTRFTVFRQEFHLHSSGLKHHSSYFRKFLDSADKQPAPASAVFKYDYRSVIDEDGSWALMPVSDSPEITDQQMTLVDGFEEETEALRKLLCAIHSKKYRIETADELKRLTRLADYYCALPVVSGTLTGALFRSSMFESSGPRYDAAVDCKCHDESVSLLLVARKLRHGVLFRECLIHTVGRWDSLPDVEKRQIEEDPKLYTLVQIKLKVLYELLAKTQSALLWAVFEGKFNVLKTAVGRSYPTPLIGGSVSMYKALCEERSFYDLLEREETMELGHLMFSLIKNNLTLGCSRQDPGKVDGIFEKTFLCTEIEDDEFPWDLEEIDW</sequence>
<dbReference type="EMBL" id="PQXL01000136">
    <property type="protein sequence ID" value="THV50787.1"/>
    <property type="molecule type" value="Genomic_DNA"/>
</dbReference>
<dbReference type="Proteomes" id="UP000308671">
    <property type="component" value="Unassembled WGS sequence"/>
</dbReference>
<dbReference type="OrthoDB" id="2129688at2759"/>
<proteinExistence type="predicted"/>
<protein>
    <recommendedName>
        <fullName evidence="3">BTB domain-containing protein</fullName>
    </recommendedName>
</protein>
<evidence type="ECO:0000313" key="1">
    <source>
        <dbReference type="EMBL" id="THV50787.1"/>
    </source>
</evidence>
<name>A0A4S8QZ98_9HELO</name>